<dbReference type="OMA" id="CILDFIM"/>
<keyword evidence="1" id="KW-0472">Membrane</keyword>
<dbReference type="Gene3D" id="1.20.1070.10">
    <property type="entry name" value="Rhodopsin 7-helix transmembrane proteins"/>
    <property type="match status" value="1"/>
</dbReference>
<keyword evidence="1" id="KW-0812">Transmembrane</keyword>
<accession>A0A087T7Z6</accession>
<keyword evidence="2" id="KW-0675">Receptor</keyword>
<gene>
    <name evidence="2" type="ORF">X975_23316</name>
</gene>
<organism evidence="2 3">
    <name type="scientific">Stegodyphus mimosarum</name>
    <name type="common">African social velvet spider</name>
    <dbReference type="NCBI Taxonomy" id="407821"/>
    <lineage>
        <taxon>Eukaryota</taxon>
        <taxon>Metazoa</taxon>
        <taxon>Ecdysozoa</taxon>
        <taxon>Arthropoda</taxon>
        <taxon>Chelicerata</taxon>
        <taxon>Arachnida</taxon>
        <taxon>Araneae</taxon>
        <taxon>Araneomorphae</taxon>
        <taxon>Entelegynae</taxon>
        <taxon>Eresoidea</taxon>
        <taxon>Eresidae</taxon>
        <taxon>Stegodyphus</taxon>
    </lineage>
</organism>
<reference evidence="2 3" key="1">
    <citation type="submission" date="2013-11" db="EMBL/GenBank/DDBJ databases">
        <title>Genome sequencing of Stegodyphus mimosarum.</title>
        <authorList>
            <person name="Bechsgaard J."/>
        </authorList>
    </citation>
    <scope>NUCLEOTIDE SEQUENCE [LARGE SCALE GENOMIC DNA]</scope>
</reference>
<evidence type="ECO:0000313" key="3">
    <source>
        <dbReference type="Proteomes" id="UP000054359"/>
    </source>
</evidence>
<dbReference type="EMBL" id="KK113860">
    <property type="protein sequence ID" value="KFM61235.1"/>
    <property type="molecule type" value="Genomic_DNA"/>
</dbReference>
<dbReference type="OrthoDB" id="5973910at2759"/>
<feature type="transmembrane region" description="Helical" evidence="1">
    <location>
        <begin position="6"/>
        <end position="32"/>
    </location>
</feature>
<dbReference type="AlphaFoldDB" id="A0A087T7Z6"/>
<dbReference type="Proteomes" id="UP000054359">
    <property type="component" value="Unassembled WGS sequence"/>
</dbReference>
<feature type="transmembrane region" description="Helical" evidence="1">
    <location>
        <begin position="76"/>
        <end position="99"/>
    </location>
</feature>
<name>A0A087T7Z6_STEMI</name>
<proteinExistence type="predicted"/>
<sequence length="120" mass="13754">MDKYLSYLVIGPVVSICILDFIMLEAAGNADFKPLKVIDHRQLLSCKIHQRSNLILMPMILASFIIGMLSDYEQNLALYSVFSILNTIIGVLVFFFHTLGNEEVRKKVKHLFKCCFKPEE</sequence>
<evidence type="ECO:0000313" key="2">
    <source>
        <dbReference type="EMBL" id="KFM61235.1"/>
    </source>
</evidence>
<protein>
    <submittedName>
        <fullName evidence="2">Putative G-protein coupled receptor 133</fullName>
    </submittedName>
</protein>
<feature type="non-terminal residue" evidence="2">
    <location>
        <position position="120"/>
    </location>
</feature>
<keyword evidence="3" id="KW-1185">Reference proteome</keyword>
<evidence type="ECO:0000256" key="1">
    <source>
        <dbReference type="SAM" id="Phobius"/>
    </source>
</evidence>
<keyword evidence="1" id="KW-1133">Transmembrane helix</keyword>